<sequence>MKNLLYISILCFAVVSCNVVDVEPQNSISASEAFKTKEDIDKGILGAYASLQSLSYYGRTYSIFSDLAADNLSHPLDATATEYAEVDNNSILPENGSNSNMWAIMYDGINVTNNVISKVPIINDMTVEEKNVALAELYFIRALNHFNLTRYYGAIPLKLEPTIGVNGLDAPRVPVNEVYAQIIIDLTFAAENLPSSGSKIRGSKFAAKALLARVYLYQGNFQQAAAMASDVINNGGYTLLSNYADVFADEENAESIFEIYFSQLERNRIAEYNFPKSLNGRREVEPSQDLLDAFEVGDERFEASIAFAEGLAYAIKYDDLNLGADNFIVIRLADMYLIRAEALAKGPAPEANQIKADLNAIRTRAGLSGITSNSIDQLISAIEKERRVEFAFEGQRWFDLVRTERAVDVLFNVTSINQTLFPIPFDELQTNKDPGMVQNPGY</sequence>
<evidence type="ECO:0000256" key="3">
    <source>
        <dbReference type="ARBA" id="ARBA00022729"/>
    </source>
</evidence>
<evidence type="ECO:0000256" key="4">
    <source>
        <dbReference type="ARBA" id="ARBA00023136"/>
    </source>
</evidence>
<dbReference type="EMBL" id="VORT01000003">
    <property type="protein sequence ID" value="TXD73837.1"/>
    <property type="molecule type" value="Genomic_DNA"/>
</dbReference>
<comment type="subcellular location">
    <subcellularLocation>
        <location evidence="1">Cell outer membrane</location>
    </subcellularLocation>
</comment>
<evidence type="ECO:0000259" key="7">
    <source>
        <dbReference type="Pfam" id="PF14322"/>
    </source>
</evidence>
<dbReference type="GO" id="GO:0009279">
    <property type="term" value="C:cell outer membrane"/>
    <property type="evidence" value="ECO:0007669"/>
    <property type="project" value="UniProtKB-SubCell"/>
</dbReference>
<dbReference type="RefSeq" id="WP_111843534.1">
    <property type="nucleotide sequence ID" value="NZ_UEGI01000002.1"/>
</dbReference>
<evidence type="ECO:0000256" key="2">
    <source>
        <dbReference type="ARBA" id="ARBA00006275"/>
    </source>
</evidence>
<dbReference type="Proteomes" id="UP000321497">
    <property type="component" value="Unassembled WGS sequence"/>
</dbReference>
<dbReference type="Gene3D" id="1.25.40.390">
    <property type="match status" value="1"/>
</dbReference>
<proteinExistence type="inferred from homology"/>
<dbReference type="PROSITE" id="PS51257">
    <property type="entry name" value="PROKAR_LIPOPROTEIN"/>
    <property type="match status" value="1"/>
</dbReference>
<protein>
    <submittedName>
        <fullName evidence="8">RagB/SusD family nutrient uptake outer membrane protein</fullName>
    </submittedName>
</protein>
<dbReference type="Pfam" id="PF14322">
    <property type="entry name" value="SusD-like_3"/>
    <property type="match status" value="1"/>
</dbReference>
<dbReference type="InterPro" id="IPR012944">
    <property type="entry name" value="SusD_RagB_dom"/>
</dbReference>
<feature type="domain" description="RagB/SusD" evidence="6">
    <location>
        <begin position="323"/>
        <end position="403"/>
    </location>
</feature>
<dbReference type="AlphaFoldDB" id="A0A5C6Z1E0"/>
<dbReference type="OrthoDB" id="5694214at2"/>
<accession>A0A5C6Z1E0</accession>
<gene>
    <name evidence="8" type="ORF">ESU54_05030</name>
</gene>
<keyword evidence="3" id="KW-0732">Signal</keyword>
<dbReference type="SUPFAM" id="SSF48452">
    <property type="entry name" value="TPR-like"/>
    <property type="match status" value="1"/>
</dbReference>
<comment type="similarity">
    <text evidence="2">Belongs to the SusD family.</text>
</comment>
<keyword evidence="9" id="KW-1185">Reference proteome</keyword>
<evidence type="ECO:0000313" key="8">
    <source>
        <dbReference type="EMBL" id="TXD73837.1"/>
    </source>
</evidence>
<dbReference type="InterPro" id="IPR011990">
    <property type="entry name" value="TPR-like_helical_dom_sf"/>
</dbReference>
<keyword evidence="5" id="KW-0998">Cell outer membrane</keyword>
<reference evidence="8 9" key="1">
    <citation type="submission" date="2019-08" db="EMBL/GenBank/DDBJ databases">
        <title>Genome of Aequorivita antarctica SW49 (type strain).</title>
        <authorList>
            <person name="Bowman J.P."/>
        </authorList>
    </citation>
    <scope>NUCLEOTIDE SEQUENCE [LARGE SCALE GENOMIC DNA]</scope>
    <source>
        <strain evidence="8 9">SW49</strain>
    </source>
</reference>
<evidence type="ECO:0000256" key="1">
    <source>
        <dbReference type="ARBA" id="ARBA00004442"/>
    </source>
</evidence>
<keyword evidence="4" id="KW-0472">Membrane</keyword>
<organism evidence="8 9">
    <name type="scientific">Aequorivita antarctica</name>
    <dbReference type="NCBI Taxonomy" id="153266"/>
    <lineage>
        <taxon>Bacteria</taxon>
        <taxon>Pseudomonadati</taxon>
        <taxon>Bacteroidota</taxon>
        <taxon>Flavobacteriia</taxon>
        <taxon>Flavobacteriales</taxon>
        <taxon>Flavobacteriaceae</taxon>
        <taxon>Aequorivita</taxon>
    </lineage>
</organism>
<dbReference type="Pfam" id="PF07980">
    <property type="entry name" value="SusD_RagB"/>
    <property type="match status" value="1"/>
</dbReference>
<feature type="domain" description="SusD-like N-terminal" evidence="7">
    <location>
        <begin position="21"/>
        <end position="216"/>
    </location>
</feature>
<evidence type="ECO:0000313" key="9">
    <source>
        <dbReference type="Proteomes" id="UP000321497"/>
    </source>
</evidence>
<comment type="caution">
    <text evidence="8">The sequence shown here is derived from an EMBL/GenBank/DDBJ whole genome shotgun (WGS) entry which is preliminary data.</text>
</comment>
<dbReference type="CDD" id="cd08977">
    <property type="entry name" value="SusD"/>
    <property type="match status" value="1"/>
</dbReference>
<evidence type="ECO:0000259" key="6">
    <source>
        <dbReference type="Pfam" id="PF07980"/>
    </source>
</evidence>
<dbReference type="InterPro" id="IPR033985">
    <property type="entry name" value="SusD-like_N"/>
</dbReference>
<evidence type="ECO:0000256" key="5">
    <source>
        <dbReference type="ARBA" id="ARBA00023237"/>
    </source>
</evidence>
<name>A0A5C6Z1E0_9FLAO</name>